<dbReference type="RefSeq" id="WP_220176686.1">
    <property type="nucleotide sequence ID" value="NZ_UGHV01000001.1"/>
</dbReference>
<feature type="transmembrane region" description="Helical" evidence="7">
    <location>
        <begin position="283"/>
        <end position="310"/>
    </location>
</feature>
<organism evidence="9 10">
    <name type="scientific">Helicobacter canis</name>
    <dbReference type="NCBI Taxonomy" id="29419"/>
    <lineage>
        <taxon>Bacteria</taxon>
        <taxon>Pseudomonadati</taxon>
        <taxon>Campylobacterota</taxon>
        <taxon>Epsilonproteobacteria</taxon>
        <taxon>Campylobacterales</taxon>
        <taxon>Helicobacteraceae</taxon>
        <taxon>Helicobacter</taxon>
    </lineage>
</organism>
<dbReference type="EMBL" id="UGHV01000001">
    <property type="protein sequence ID" value="STO96728.1"/>
    <property type="molecule type" value="Genomic_DNA"/>
</dbReference>
<evidence type="ECO:0000313" key="10">
    <source>
        <dbReference type="Proteomes" id="UP000254841"/>
    </source>
</evidence>
<dbReference type="PANTHER" id="PTHR43163">
    <property type="entry name" value="DIPEPTIDE TRANSPORT SYSTEM PERMEASE PROTEIN DPPB-RELATED"/>
    <property type="match status" value="1"/>
</dbReference>
<proteinExistence type="inferred from homology"/>
<dbReference type="Gene3D" id="1.10.3720.10">
    <property type="entry name" value="MetI-like"/>
    <property type="match status" value="1"/>
</dbReference>
<evidence type="ECO:0000256" key="2">
    <source>
        <dbReference type="ARBA" id="ARBA00022448"/>
    </source>
</evidence>
<evidence type="ECO:0000256" key="4">
    <source>
        <dbReference type="ARBA" id="ARBA00022692"/>
    </source>
</evidence>
<name>A0A377J2Z4_9HELI</name>
<sequence length="316" mass="35147">MHKTRFWHIARQTLQRVLYLIPILLVASFGIFMLLRLSVGDPIAQYLTLSNLPTTQENIAFLEAEFGLDTPLISQYIAWLYKAITLDFGTSFMSGEPVSAVFFSRLPITLTLVGIGVVLIGIFASIFGSISALYKERFPDIVISIVCFIGACMPSFWLAFLLVWVFAITLGWLPAVWDSTLSSFVLPSISLVFMSLCVTTRLLRTSMLEVLDSRFVLYAKIRQLPRAVITYKHIFKNAILPLLAIMGLHIGELLGGALIIESIFGIPGIGLYCIQGIANHDYPIIQCFVIVLCVVFTLANVLVDVLCAYLDPRISL</sequence>
<dbReference type="GO" id="GO:0071916">
    <property type="term" value="F:dipeptide transmembrane transporter activity"/>
    <property type="evidence" value="ECO:0007669"/>
    <property type="project" value="TreeGrafter"/>
</dbReference>
<dbReference type="GO" id="GO:0005886">
    <property type="term" value="C:plasma membrane"/>
    <property type="evidence" value="ECO:0007669"/>
    <property type="project" value="UniProtKB-SubCell"/>
</dbReference>
<dbReference type="InterPro" id="IPR035906">
    <property type="entry name" value="MetI-like_sf"/>
</dbReference>
<protein>
    <submittedName>
        <fullName evidence="9">Nickel ABC transporter permease protein</fullName>
    </submittedName>
</protein>
<keyword evidence="5 7" id="KW-1133">Transmembrane helix</keyword>
<evidence type="ECO:0000256" key="5">
    <source>
        <dbReference type="ARBA" id="ARBA00022989"/>
    </source>
</evidence>
<dbReference type="AlphaFoldDB" id="A0A377J2Z4"/>
<keyword evidence="2 7" id="KW-0813">Transport</keyword>
<feature type="transmembrane region" description="Helical" evidence="7">
    <location>
        <begin position="184"/>
        <end position="203"/>
    </location>
</feature>
<dbReference type="InterPro" id="IPR000515">
    <property type="entry name" value="MetI-like"/>
</dbReference>
<keyword evidence="4 7" id="KW-0812">Transmembrane</keyword>
<feature type="transmembrane region" description="Helical" evidence="7">
    <location>
        <begin position="20"/>
        <end position="39"/>
    </location>
</feature>
<comment type="subcellular location">
    <subcellularLocation>
        <location evidence="1 7">Cell membrane</location>
        <topology evidence="1 7">Multi-pass membrane protein</topology>
    </subcellularLocation>
</comment>
<dbReference type="Pfam" id="PF19300">
    <property type="entry name" value="BPD_transp_1_N"/>
    <property type="match status" value="1"/>
</dbReference>
<feature type="transmembrane region" description="Helical" evidence="7">
    <location>
        <begin position="141"/>
        <end position="172"/>
    </location>
</feature>
<dbReference type="CDD" id="cd06261">
    <property type="entry name" value="TM_PBP2"/>
    <property type="match status" value="1"/>
</dbReference>
<dbReference type="InterPro" id="IPR045621">
    <property type="entry name" value="BPD_transp_1_N"/>
</dbReference>
<accession>A0A377J2Z4</accession>
<evidence type="ECO:0000256" key="6">
    <source>
        <dbReference type="ARBA" id="ARBA00023136"/>
    </source>
</evidence>
<evidence type="ECO:0000256" key="3">
    <source>
        <dbReference type="ARBA" id="ARBA00022475"/>
    </source>
</evidence>
<keyword evidence="6 7" id="KW-0472">Membrane</keyword>
<dbReference type="PANTHER" id="PTHR43163:SF6">
    <property type="entry name" value="DIPEPTIDE TRANSPORT SYSTEM PERMEASE PROTEIN DPPB-RELATED"/>
    <property type="match status" value="1"/>
</dbReference>
<dbReference type="Pfam" id="PF00528">
    <property type="entry name" value="BPD_transp_1"/>
    <property type="match status" value="1"/>
</dbReference>
<dbReference type="Proteomes" id="UP000254841">
    <property type="component" value="Unassembled WGS sequence"/>
</dbReference>
<evidence type="ECO:0000259" key="8">
    <source>
        <dbReference type="PROSITE" id="PS50928"/>
    </source>
</evidence>
<dbReference type="SUPFAM" id="SSF161098">
    <property type="entry name" value="MetI-like"/>
    <property type="match status" value="1"/>
</dbReference>
<evidence type="ECO:0000256" key="7">
    <source>
        <dbReference type="RuleBase" id="RU363032"/>
    </source>
</evidence>
<reference evidence="9 10" key="1">
    <citation type="submission" date="2018-06" db="EMBL/GenBank/DDBJ databases">
        <authorList>
            <consortium name="Pathogen Informatics"/>
            <person name="Doyle S."/>
        </authorList>
    </citation>
    <scope>NUCLEOTIDE SEQUENCE [LARGE SCALE GENOMIC DNA]</scope>
    <source>
        <strain evidence="9 10">NCTC12410</strain>
    </source>
</reference>
<comment type="similarity">
    <text evidence="7">Belongs to the binding-protein-dependent transport system permease family.</text>
</comment>
<gene>
    <name evidence="9" type="primary">nikB</name>
    <name evidence="9" type="ORF">NCTC12410_00544</name>
</gene>
<keyword evidence="3" id="KW-1003">Cell membrane</keyword>
<evidence type="ECO:0000313" key="9">
    <source>
        <dbReference type="EMBL" id="STO96728.1"/>
    </source>
</evidence>
<feature type="domain" description="ABC transmembrane type-1" evidence="8">
    <location>
        <begin position="106"/>
        <end position="303"/>
    </location>
</feature>
<feature type="transmembrane region" description="Helical" evidence="7">
    <location>
        <begin position="108"/>
        <end position="134"/>
    </location>
</feature>
<dbReference type="PROSITE" id="PS50928">
    <property type="entry name" value="ABC_TM1"/>
    <property type="match status" value="1"/>
</dbReference>
<evidence type="ECO:0000256" key="1">
    <source>
        <dbReference type="ARBA" id="ARBA00004651"/>
    </source>
</evidence>